<name>A0ABD3RT82_9STRA</name>
<dbReference type="EMBL" id="JALLPB020000204">
    <property type="protein sequence ID" value="KAL3815331.1"/>
    <property type="molecule type" value="Genomic_DNA"/>
</dbReference>
<dbReference type="AlphaFoldDB" id="A0ABD3RT82"/>
<protein>
    <submittedName>
        <fullName evidence="2">Uncharacterized protein</fullName>
    </submittedName>
</protein>
<accession>A0ABD3RT82</accession>
<evidence type="ECO:0000313" key="2">
    <source>
        <dbReference type="EMBL" id="KAL3815331.1"/>
    </source>
</evidence>
<evidence type="ECO:0000313" key="3">
    <source>
        <dbReference type="Proteomes" id="UP001530377"/>
    </source>
</evidence>
<dbReference type="Proteomes" id="UP001530377">
    <property type="component" value="Unassembled WGS sequence"/>
</dbReference>
<reference evidence="2 3" key="1">
    <citation type="submission" date="2024-10" db="EMBL/GenBank/DDBJ databases">
        <title>Updated reference genomes for cyclostephanoid diatoms.</title>
        <authorList>
            <person name="Roberts W.R."/>
            <person name="Alverson A.J."/>
        </authorList>
    </citation>
    <scope>NUCLEOTIDE SEQUENCE [LARGE SCALE GENOMIC DNA]</scope>
    <source>
        <strain evidence="2 3">AJA228-03</strain>
    </source>
</reference>
<comment type="caution">
    <text evidence="2">The sequence shown here is derived from an EMBL/GenBank/DDBJ whole genome shotgun (WGS) entry which is preliminary data.</text>
</comment>
<gene>
    <name evidence="2" type="ORF">ACHAXA_010013</name>
</gene>
<feature type="region of interest" description="Disordered" evidence="1">
    <location>
        <begin position="355"/>
        <end position="376"/>
    </location>
</feature>
<sequence length="450" mass="49230">MSPMRSLSMNTPRFDLSRNPPYQINFRAKRAGKTISASKRRITFQFGFSSASAISSGMTAVDCRGEEHEVVLIWSHMTGKRQLFMDGREVHTSKAGMGNTQFVHSWVIQGNHLMKIIANGTPPLGGEDANFRQFDLELDGMSYFSFKKIYELGEATGGRREVAVAPHKSMTDNKPPEALMYSYVGLAIDNDDEDAYDEAPLTMRSAPARSAPAPVDLFDSHSQPPTPVASPASVFGSIHNQFAPPTQVQVPNLSMSQYNSMPSLAVSSSSYSMSSNAAYDEFAPIAVPQNPPQKSFDVISNQILGAYENESGYTSAPPNSSNQISSQTHVFFNEEGIDALTKSMQNLVNLDDITATSPTKGNKTSTPRTMNQQGNNWGFAGRAPTLSEINSAVRPLDMNTHHAVAMQHGCQQGQPQQEHHPGQPQAMVANYGYFQQPQQYAPNIGYAPSY</sequence>
<organism evidence="2 3">
    <name type="scientific">Cyclostephanos tholiformis</name>
    <dbReference type="NCBI Taxonomy" id="382380"/>
    <lineage>
        <taxon>Eukaryota</taxon>
        <taxon>Sar</taxon>
        <taxon>Stramenopiles</taxon>
        <taxon>Ochrophyta</taxon>
        <taxon>Bacillariophyta</taxon>
        <taxon>Coscinodiscophyceae</taxon>
        <taxon>Thalassiosirophycidae</taxon>
        <taxon>Stephanodiscales</taxon>
        <taxon>Stephanodiscaceae</taxon>
        <taxon>Cyclostephanos</taxon>
    </lineage>
</organism>
<keyword evidence="3" id="KW-1185">Reference proteome</keyword>
<proteinExistence type="predicted"/>
<evidence type="ECO:0000256" key="1">
    <source>
        <dbReference type="SAM" id="MobiDB-lite"/>
    </source>
</evidence>